<name>A0A2H0N8W1_9BACT</name>
<reference evidence="2 3" key="1">
    <citation type="submission" date="2017-09" db="EMBL/GenBank/DDBJ databases">
        <title>Depth-based differentiation of microbial function through sediment-hosted aquifers and enrichment of novel symbionts in the deep terrestrial subsurface.</title>
        <authorList>
            <person name="Probst A.J."/>
            <person name="Ladd B."/>
            <person name="Jarett J.K."/>
            <person name="Geller-Mcgrath D.E."/>
            <person name="Sieber C.M."/>
            <person name="Emerson J.B."/>
            <person name="Anantharaman K."/>
            <person name="Thomas B.C."/>
            <person name="Malmstrom R."/>
            <person name="Stieglmeier M."/>
            <person name="Klingl A."/>
            <person name="Woyke T."/>
            <person name="Ryan C.M."/>
            <person name="Banfield J.F."/>
        </authorList>
    </citation>
    <scope>NUCLEOTIDE SEQUENCE [LARGE SCALE GENOMIC DNA]</scope>
    <source>
        <strain evidence="2">CG11_big_fil_rev_8_21_14_0_20_39_34</strain>
    </source>
</reference>
<dbReference type="EMBL" id="PCWN01000001">
    <property type="protein sequence ID" value="PIR04575.1"/>
    <property type="molecule type" value="Genomic_DNA"/>
</dbReference>
<proteinExistence type="predicted"/>
<dbReference type="InterPro" id="IPR036388">
    <property type="entry name" value="WH-like_DNA-bd_sf"/>
</dbReference>
<sequence>MIQETLKHLGLSEKEIQIYLVVLQYGSIGATKISKNTQINRTTVYSVLKELVAKKLITEDLASPIAKFVARPPESIEIQIKREEEKLKTKKQWAMRAVRELTTLTQSTKYSVPKIVFVEDEDVEDHLYKQTPYWNASIKERNTLWWGFQDSHFVKHYESWIDNYWVHEPTAKGIELRLISDEVAENIKGKKYSNRKIKFWDKAKNFTATTWVMGDYVTMIFTNSRPHYLVEICDATLGHNMREIFKGLWEEISE</sequence>
<dbReference type="SUPFAM" id="SSF46785">
    <property type="entry name" value="Winged helix' DNA-binding domain"/>
    <property type="match status" value="1"/>
</dbReference>
<evidence type="ECO:0000313" key="2">
    <source>
        <dbReference type="EMBL" id="PIR04575.1"/>
    </source>
</evidence>
<dbReference type="Proteomes" id="UP000229600">
    <property type="component" value="Unassembled WGS sequence"/>
</dbReference>
<dbReference type="AlphaFoldDB" id="A0A2H0N8W1"/>
<dbReference type="PANTHER" id="PTHR34293:SF1">
    <property type="entry name" value="HTH-TYPE TRANSCRIPTIONAL REGULATOR TRMBL2"/>
    <property type="match status" value="1"/>
</dbReference>
<evidence type="ECO:0000259" key="1">
    <source>
        <dbReference type="Pfam" id="PF01978"/>
    </source>
</evidence>
<feature type="domain" description="Transcription regulator TrmB N-terminal" evidence="1">
    <location>
        <begin position="6"/>
        <end position="74"/>
    </location>
</feature>
<dbReference type="InterPro" id="IPR002831">
    <property type="entry name" value="Tscrpt_reg_TrmB_N"/>
</dbReference>
<accession>A0A2H0N8W1</accession>
<protein>
    <recommendedName>
        <fullName evidence="1">Transcription regulator TrmB N-terminal domain-containing protein</fullName>
    </recommendedName>
</protein>
<comment type="caution">
    <text evidence="2">The sequence shown here is derived from an EMBL/GenBank/DDBJ whole genome shotgun (WGS) entry which is preliminary data.</text>
</comment>
<organism evidence="2 3">
    <name type="scientific">Candidatus Magasanikbacteria bacterium CG11_big_fil_rev_8_21_14_0_20_39_34</name>
    <dbReference type="NCBI Taxonomy" id="1974653"/>
    <lineage>
        <taxon>Bacteria</taxon>
        <taxon>Candidatus Magasanikiibacteriota</taxon>
    </lineage>
</organism>
<dbReference type="InterPro" id="IPR051797">
    <property type="entry name" value="TrmB-like"/>
</dbReference>
<dbReference type="PANTHER" id="PTHR34293">
    <property type="entry name" value="HTH-TYPE TRANSCRIPTIONAL REGULATOR TRMBL2"/>
    <property type="match status" value="1"/>
</dbReference>
<dbReference type="InterPro" id="IPR036390">
    <property type="entry name" value="WH_DNA-bd_sf"/>
</dbReference>
<evidence type="ECO:0000313" key="3">
    <source>
        <dbReference type="Proteomes" id="UP000229600"/>
    </source>
</evidence>
<dbReference type="Gene3D" id="1.10.10.10">
    <property type="entry name" value="Winged helix-like DNA-binding domain superfamily/Winged helix DNA-binding domain"/>
    <property type="match status" value="1"/>
</dbReference>
<dbReference type="Pfam" id="PF01978">
    <property type="entry name" value="TrmB"/>
    <property type="match status" value="1"/>
</dbReference>
<gene>
    <name evidence="2" type="ORF">COV59_00415</name>
</gene>